<proteinExistence type="predicted"/>
<gene>
    <name evidence="2" type="ORF">Cni_G01824</name>
</gene>
<name>A0AAQ3JR09_9LILI</name>
<organism evidence="2 3">
    <name type="scientific">Canna indica</name>
    <name type="common">Indian-shot</name>
    <dbReference type="NCBI Taxonomy" id="4628"/>
    <lineage>
        <taxon>Eukaryota</taxon>
        <taxon>Viridiplantae</taxon>
        <taxon>Streptophyta</taxon>
        <taxon>Embryophyta</taxon>
        <taxon>Tracheophyta</taxon>
        <taxon>Spermatophyta</taxon>
        <taxon>Magnoliopsida</taxon>
        <taxon>Liliopsida</taxon>
        <taxon>Zingiberales</taxon>
        <taxon>Cannaceae</taxon>
        <taxon>Canna</taxon>
    </lineage>
</organism>
<reference evidence="2 3" key="1">
    <citation type="submission" date="2023-10" db="EMBL/GenBank/DDBJ databases">
        <title>Chromosome-scale genome assembly provides insights into flower coloration mechanisms of Canna indica.</title>
        <authorList>
            <person name="Li C."/>
        </authorList>
    </citation>
    <scope>NUCLEOTIDE SEQUENCE [LARGE SCALE GENOMIC DNA]</scope>
    <source>
        <tissue evidence="2">Flower</tissue>
    </source>
</reference>
<keyword evidence="3" id="KW-1185">Reference proteome</keyword>
<sequence>MQQPWRTRCLILGTRGRRTTTKKSQGIKAAAAEEGSLDSDKRVFPVRLGKFKGLGDGNGDDDDDEGGGVAIAIRRASTTISRRMLP</sequence>
<protein>
    <submittedName>
        <fullName evidence="2">Uncharacterized protein</fullName>
    </submittedName>
</protein>
<dbReference type="AlphaFoldDB" id="A0AAQ3JR09"/>
<accession>A0AAQ3JR09</accession>
<dbReference type="EMBL" id="CP136890">
    <property type="protein sequence ID" value="WOK93131.1"/>
    <property type="molecule type" value="Genomic_DNA"/>
</dbReference>
<feature type="region of interest" description="Disordered" evidence="1">
    <location>
        <begin position="15"/>
        <end position="35"/>
    </location>
</feature>
<evidence type="ECO:0000313" key="2">
    <source>
        <dbReference type="EMBL" id="WOK93131.1"/>
    </source>
</evidence>
<dbReference type="Proteomes" id="UP001327560">
    <property type="component" value="Chromosome 1"/>
</dbReference>
<evidence type="ECO:0000256" key="1">
    <source>
        <dbReference type="SAM" id="MobiDB-lite"/>
    </source>
</evidence>
<evidence type="ECO:0000313" key="3">
    <source>
        <dbReference type="Proteomes" id="UP001327560"/>
    </source>
</evidence>